<evidence type="ECO:0000259" key="6">
    <source>
        <dbReference type="PROSITE" id="PS50066"/>
    </source>
</evidence>
<reference evidence="8" key="2">
    <citation type="submission" date="2025-08" db="UniProtKB">
        <authorList>
            <consortium name="RefSeq"/>
        </authorList>
    </citation>
    <scope>IDENTIFICATION</scope>
    <source>
        <tissue evidence="8">Leaf</tissue>
    </source>
</reference>
<keyword evidence="2" id="KW-0805">Transcription regulation</keyword>
<dbReference type="Pfam" id="PF00319">
    <property type="entry name" value="SRF-TF"/>
    <property type="match status" value="1"/>
</dbReference>
<dbReference type="CDD" id="cd00266">
    <property type="entry name" value="MADS_SRF_like"/>
    <property type="match status" value="1"/>
</dbReference>
<evidence type="ECO:0000256" key="4">
    <source>
        <dbReference type="ARBA" id="ARBA00023163"/>
    </source>
</evidence>
<proteinExistence type="predicted"/>
<keyword evidence="7" id="KW-1185">Reference proteome</keyword>
<reference evidence="7" key="1">
    <citation type="journal article" date="2014" name="Nat. Commun.">
        <title>The emerging biofuel crop Camelina sativa retains a highly undifferentiated hexaploid genome structure.</title>
        <authorList>
            <person name="Kagale S."/>
            <person name="Koh C."/>
            <person name="Nixon J."/>
            <person name="Bollina V."/>
            <person name="Clarke W.E."/>
            <person name="Tuteja R."/>
            <person name="Spillane C."/>
            <person name="Robinson S.J."/>
            <person name="Links M.G."/>
            <person name="Clarke C."/>
            <person name="Higgins E.E."/>
            <person name="Huebert T."/>
            <person name="Sharpe A.G."/>
            <person name="Parkin I.A."/>
        </authorList>
    </citation>
    <scope>NUCLEOTIDE SEQUENCE [LARGE SCALE GENOMIC DNA]</scope>
    <source>
        <strain evidence="7">cv. DH55</strain>
    </source>
</reference>
<dbReference type="InterPro" id="IPR002100">
    <property type="entry name" value="TF_MADSbox"/>
</dbReference>
<keyword evidence="3" id="KW-0238">DNA-binding</keyword>
<evidence type="ECO:0000256" key="2">
    <source>
        <dbReference type="ARBA" id="ARBA00023015"/>
    </source>
</evidence>
<evidence type="ECO:0000313" key="8">
    <source>
        <dbReference type="RefSeq" id="XP_019087925.1"/>
    </source>
</evidence>
<dbReference type="SUPFAM" id="SSF55455">
    <property type="entry name" value="SRF-like"/>
    <property type="match status" value="1"/>
</dbReference>
<dbReference type="PRINTS" id="PR00404">
    <property type="entry name" value="MADSDOMAIN"/>
</dbReference>
<name>A0ABM1QMD7_CAMSA</name>
<evidence type="ECO:0000256" key="5">
    <source>
        <dbReference type="ARBA" id="ARBA00023242"/>
    </source>
</evidence>
<organism evidence="7 8">
    <name type="scientific">Camelina sativa</name>
    <name type="common">False flax</name>
    <name type="synonym">Myagrum sativum</name>
    <dbReference type="NCBI Taxonomy" id="90675"/>
    <lineage>
        <taxon>Eukaryota</taxon>
        <taxon>Viridiplantae</taxon>
        <taxon>Streptophyta</taxon>
        <taxon>Embryophyta</taxon>
        <taxon>Tracheophyta</taxon>
        <taxon>Spermatophyta</taxon>
        <taxon>Magnoliopsida</taxon>
        <taxon>eudicotyledons</taxon>
        <taxon>Gunneridae</taxon>
        <taxon>Pentapetalae</taxon>
        <taxon>rosids</taxon>
        <taxon>malvids</taxon>
        <taxon>Brassicales</taxon>
        <taxon>Brassicaceae</taxon>
        <taxon>Camelineae</taxon>
        <taxon>Camelina</taxon>
    </lineage>
</organism>
<dbReference type="SMART" id="SM00432">
    <property type="entry name" value="MADS"/>
    <property type="match status" value="1"/>
</dbReference>
<feature type="domain" description="MADS-box" evidence="6">
    <location>
        <begin position="1"/>
        <end position="51"/>
    </location>
</feature>
<gene>
    <name evidence="8" type="primary">LOC104708939</name>
</gene>
<dbReference type="GeneID" id="104708939"/>
<comment type="subcellular location">
    <subcellularLocation>
        <location evidence="1">Nucleus</location>
    </subcellularLocation>
</comment>
<evidence type="ECO:0000256" key="1">
    <source>
        <dbReference type="ARBA" id="ARBA00004123"/>
    </source>
</evidence>
<dbReference type="PROSITE" id="PS50066">
    <property type="entry name" value="MADS_BOX_2"/>
    <property type="match status" value="1"/>
</dbReference>
<dbReference type="InterPro" id="IPR033897">
    <property type="entry name" value="SRF-like_MADS-box"/>
</dbReference>
<dbReference type="InterPro" id="IPR036879">
    <property type="entry name" value="TF_MADSbox_sf"/>
</dbReference>
<dbReference type="Gene3D" id="3.40.1810.10">
    <property type="entry name" value="Transcription factor, MADS-box"/>
    <property type="match status" value="1"/>
</dbReference>
<dbReference type="InterPro" id="IPR050142">
    <property type="entry name" value="MADS-box/MEF2_TF"/>
</dbReference>
<accession>A0ABM1QMD7</accession>
<sequence length="300" mass="35086">MAIKKLKLAWVENEKSREEKLKKKRVGLMKKVKELMILCDVMACIIMFSPKEVEPMVWPSVEKAHGLLEIFFSLPEIKNKKKEMNLESYLKEKKEKVHEQFLKSNKKHMGYVIDQLMVQLHRGRRIDDLDLSEIFALISFSRDDIILRRKELKFVQYSPLRYPPILPFEAHFKEPRNTRYDERSWKTDEETKIISIDPLTPKPRNDQEIRMGMISHNKNHDHVLYQGNNSNENPDLDIAPVGSPMLTFHGFDGPISQQLKDHAMLDNPTMSMRQPRQHLSDFMSHEFGVNGGSTVSIDDS</sequence>
<dbReference type="RefSeq" id="XP_019087925.1">
    <property type="nucleotide sequence ID" value="XM_019232380.1"/>
</dbReference>
<evidence type="ECO:0000313" key="7">
    <source>
        <dbReference type="Proteomes" id="UP000694864"/>
    </source>
</evidence>
<keyword evidence="5" id="KW-0539">Nucleus</keyword>
<keyword evidence="4" id="KW-0804">Transcription</keyword>
<protein>
    <submittedName>
        <fullName evidence="8">Agamous-like MADS-box protein AGL80</fullName>
    </submittedName>
</protein>
<dbReference type="PANTHER" id="PTHR48019">
    <property type="entry name" value="SERUM RESPONSE FACTOR HOMOLOG"/>
    <property type="match status" value="1"/>
</dbReference>
<evidence type="ECO:0000256" key="3">
    <source>
        <dbReference type="ARBA" id="ARBA00023125"/>
    </source>
</evidence>
<dbReference type="Proteomes" id="UP000694864">
    <property type="component" value="Chromosome 1"/>
</dbReference>